<dbReference type="CDD" id="cd08504">
    <property type="entry name" value="PBP2_OppA"/>
    <property type="match status" value="1"/>
</dbReference>
<organism evidence="8 9">
    <name type="scientific">Candidatus Vagococcus giribetii</name>
    <dbReference type="NCBI Taxonomy" id="2230876"/>
    <lineage>
        <taxon>Bacteria</taxon>
        <taxon>Bacillati</taxon>
        <taxon>Bacillota</taxon>
        <taxon>Bacilli</taxon>
        <taxon>Lactobacillales</taxon>
        <taxon>Enterococcaceae</taxon>
        <taxon>Vagococcus</taxon>
    </lineage>
</organism>
<reference evidence="8 9" key="1">
    <citation type="submission" date="2021-03" db="EMBL/GenBank/DDBJ databases">
        <title>Enterococcal diversity collection.</title>
        <authorList>
            <person name="Gilmore M.S."/>
            <person name="Schwartzman J."/>
            <person name="Van Tyne D."/>
            <person name="Martin M."/>
            <person name="Earl A.M."/>
            <person name="Manson A.L."/>
            <person name="Straub T."/>
            <person name="Salamzade R."/>
            <person name="Saavedra J."/>
            <person name="Lebreton F."/>
            <person name="Prichula J."/>
            <person name="Schaufler K."/>
            <person name="Gaca A."/>
            <person name="Sgardioli B."/>
            <person name="Wagenaar J."/>
            <person name="Strong T."/>
        </authorList>
    </citation>
    <scope>NUCLEOTIDE SEQUENCE [LARGE SCALE GENOMIC DNA]</scope>
    <source>
        <strain evidence="8 9">DIV0080</strain>
    </source>
</reference>
<evidence type="ECO:0000313" key="8">
    <source>
        <dbReference type="EMBL" id="MBO0475917.1"/>
    </source>
</evidence>
<dbReference type="SUPFAM" id="SSF53850">
    <property type="entry name" value="Periplasmic binding protein-like II"/>
    <property type="match status" value="1"/>
</dbReference>
<protein>
    <submittedName>
        <fullName evidence="8">Peptide ABC transporter substrate-binding protein</fullName>
    </submittedName>
</protein>
<feature type="domain" description="Solute-binding protein family 5" evidence="7">
    <location>
        <begin position="95"/>
        <end position="482"/>
    </location>
</feature>
<accession>A0ABS3HQ85</accession>
<comment type="subcellular location">
    <subcellularLocation>
        <location evidence="1">Cell envelope</location>
    </subcellularLocation>
</comment>
<dbReference type="Proteomes" id="UP000664857">
    <property type="component" value="Unassembled WGS sequence"/>
</dbReference>
<dbReference type="InterPro" id="IPR030678">
    <property type="entry name" value="Peptide/Ni-bd"/>
</dbReference>
<dbReference type="PANTHER" id="PTHR30290">
    <property type="entry name" value="PERIPLASMIC BINDING COMPONENT OF ABC TRANSPORTER"/>
    <property type="match status" value="1"/>
</dbReference>
<dbReference type="PROSITE" id="PS51257">
    <property type="entry name" value="PROKAR_LIPOPROTEIN"/>
    <property type="match status" value="1"/>
</dbReference>
<dbReference type="PIRSF" id="PIRSF002741">
    <property type="entry name" value="MppA"/>
    <property type="match status" value="1"/>
</dbReference>
<dbReference type="Pfam" id="PF00496">
    <property type="entry name" value="SBP_bac_5"/>
    <property type="match status" value="1"/>
</dbReference>
<feature type="chain" id="PRO_5046621153" evidence="6">
    <location>
        <begin position="21"/>
        <end position="565"/>
    </location>
</feature>
<dbReference type="EMBL" id="JAFLVX010000007">
    <property type="protein sequence ID" value="MBO0475917.1"/>
    <property type="molecule type" value="Genomic_DNA"/>
</dbReference>
<comment type="caution">
    <text evidence="8">The sequence shown here is derived from an EMBL/GenBank/DDBJ whole genome shotgun (WGS) entry which is preliminary data.</text>
</comment>
<name>A0ABS3HQ85_9ENTE</name>
<proteinExistence type="inferred from homology"/>
<dbReference type="InterPro" id="IPR000914">
    <property type="entry name" value="SBP_5_dom"/>
</dbReference>
<dbReference type="InterPro" id="IPR039424">
    <property type="entry name" value="SBP_5"/>
</dbReference>
<evidence type="ECO:0000256" key="3">
    <source>
        <dbReference type="ARBA" id="ARBA00022448"/>
    </source>
</evidence>
<dbReference type="Gene3D" id="3.90.76.10">
    <property type="entry name" value="Dipeptide-binding Protein, Domain 1"/>
    <property type="match status" value="1"/>
</dbReference>
<gene>
    <name evidence="8" type="ORF">DOK76_02465</name>
</gene>
<keyword evidence="9" id="KW-1185">Reference proteome</keyword>
<dbReference type="RefSeq" id="WP_206964740.1">
    <property type="nucleotide sequence ID" value="NZ_JAFLVX010000007.1"/>
</dbReference>
<evidence type="ECO:0000256" key="6">
    <source>
        <dbReference type="SAM" id="SignalP"/>
    </source>
</evidence>
<feature type="signal peptide" evidence="6">
    <location>
        <begin position="1"/>
        <end position="20"/>
    </location>
</feature>
<keyword evidence="4 6" id="KW-0732">Signal</keyword>
<evidence type="ECO:0000256" key="4">
    <source>
        <dbReference type="ARBA" id="ARBA00022729"/>
    </source>
</evidence>
<dbReference type="PANTHER" id="PTHR30290:SF10">
    <property type="entry name" value="PERIPLASMIC OLIGOPEPTIDE-BINDING PROTEIN-RELATED"/>
    <property type="match status" value="1"/>
</dbReference>
<evidence type="ECO:0000256" key="2">
    <source>
        <dbReference type="ARBA" id="ARBA00005695"/>
    </source>
</evidence>
<sequence length="565" mass="62538">MKTKKWLYVGLLSTVVLGLAACGGGGGNAKKDEAKPAESSSKASGDETIADEQIFTVNVLQEMPSADLSLNTDVIGSVALNNVYEGIYRLGESQEPEPAGATEKAEVSEDGLTYKVKLREDAKWSDGKPVTAKDYVYGWQRTVDPKTASEYAYLHEIVKNGAAITAGEKPVDELGIKAVSDYELEITLEKAAPYFDYLLAFTTFMPQRQDIVEKYGKEYTTSSEKAVYNGPFTLANFDGPGTDTEWSYVKNPEYWDKDTVKLDEIKVSVVKEASTSLNLFDDGQVEEIQLSGELAQQKTGDPQLHIEKKASARYLELNQREKDSQFNNEDLRKALSYAIDRESLANQILADGSVPAKGLVPTDLAQSPKGKKDFAEEASGDIGYDSKKAKEHWAKAKKDLGKDKIEIDILASDNDSTKKVLEFLQGSLQEELPGLKVNLSPVPFSVRLDRSNKGDFSLVYGGWIADYPDPSSFLDLFETGNSYNRGHYSNPEFDKNVKEASTTNVNNPEKRWDNMINAEKIIKEDMGIIPVLQEAEAHLRSEKVKGVVAHPAGAMYDYKWAYKVK</sequence>
<dbReference type="Gene3D" id="3.40.190.10">
    <property type="entry name" value="Periplasmic binding protein-like II"/>
    <property type="match status" value="1"/>
</dbReference>
<feature type="region of interest" description="Disordered" evidence="5">
    <location>
        <begin position="25"/>
        <end position="46"/>
    </location>
</feature>
<evidence type="ECO:0000256" key="1">
    <source>
        <dbReference type="ARBA" id="ARBA00004196"/>
    </source>
</evidence>
<evidence type="ECO:0000256" key="5">
    <source>
        <dbReference type="SAM" id="MobiDB-lite"/>
    </source>
</evidence>
<dbReference type="Gene3D" id="3.10.105.10">
    <property type="entry name" value="Dipeptide-binding Protein, Domain 3"/>
    <property type="match status" value="1"/>
</dbReference>
<evidence type="ECO:0000259" key="7">
    <source>
        <dbReference type="Pfam" id="PF00496"/>
    </source>
</evidence>
<comment type="similarity">
    <text evidence="2">Belongs to the bacterial solute-binding protein 5 family.</text>
</comment>
<keyword evidence="3" id="KW-0813">Transport</keyword>
<evidence type="ECO:0000313" key="9">
    <source>
        <dbReference type="Proteomes" id="UP000664857"/>
    </source>
</evidence>